<dbReference type="Proteomes" id="UP000027746">
    <property type="component" value="Unassembled WGS sequence"/>
</dbReference>
<name>A0A073J5W6_9RHOB</name>
<accession>A0A073J5W6</accession>
<comment type="caution">
    <text evidence="2">The sequence shown here is derived from an EMBL/GenBank/DDBJ whole genome shotgun (WGS) entry which is preliminary data.</text>
</comment>
<dbReference type="Pfam" id="PF05990">
    <property type="entry name" value="DUF900"/>
    <property type="match status" value="1"/>
</dbReference>
<dbReference type="PROSITE" id="PS51257">
    <property type="entry name" value="PROKAR_LIPOPROTEIN"/>
    <property type="match status" value="1"/>
</dbReference>
<dbReference type="OrthoDB" id="9797755at2"/>
<dbReference type="EMBL" id="JAMD01000002">
    <property type="protein sequence ID" value="KEJ97076.1"/>
    <property type="molecule type" value="Genomic_DNA"/>
</dbReference>
<dbReference type="AlphaFoldDB" id="A0A073J5W6"/>
<keyword evidence="3" id="KW-1185">Reference proteome</keyword>
<dbReference type="PANTHER" id="PTHR36513:SF1">
    <property type="entry name" value="TRANSMEMBRANE PROTEIN"/>
    <property type="match status" value="1"/>
</dbReference>
<feature type="signal peptide" evidence="1">
    <location>
        <begin position="1"/>
        <end position="20"/>
    </location>
</feature>
<reference evidence="2 3" key="1">
    <citation type="submission" date="2014-01" db="EMBL/GenBank/DDBJ databases">
        <title>Sulfitobacter sp. H3 (MCCC 1A00686) Genome Sequencing.</title>
        <authorList>
            <person name="Lai Q."/>
            <person name="Hong Z."/>
        </authorList>
    </citation>
    <scope>NUCLEOTIDE SEQUENCE [LARGE SCALE GENOMIC DNA]</scope>
    <source>
        <strain evidence="2 3">H3</strain>
    </source>
</reference>
<dbReference type="PANTHER" id="PTHR36513">
    <property type="entry name" value="ABC TRANSMEMBRANE TYPE-1 DOMAIN-CONTAINING PROTEIN"/>
    <property type="match status" value="1"/>
</dbReference>
<gene>
    <name evidence="2" type="ORF">SUH3_09895</name>
</gene>
<protein>
    <recommendedName>
        <fullName evidence="4">Esterase</fullName>
    </recommendedName>
</protein>
<dbReference type="Gene3D" id="3.40.50.1820">
    <property type="entry name" value="alpha/beta hydrolase"/>
    <property type="match status" value="1"/>
</dbReference>
<proteinExistence type="predicted"/>
<dbReference type="InterPro" id="IPR010297">
    <property type="entry name" value="DUF900_hydrolase"/>
</dbReference>
<feature type="chain" id="PRO_5041036548" description="Esterase" evidence="1">
    <location>
        <begin position="21"/>
        <end position="366"/>
    </location>
</feature>
<evidence type="ECO:0000313" key="3">
    <source>
        <dbReference type="Proteomes" id="UP000027746"/>
    </source>
</evidence>
<dbReference type="RefSeq" id="WP_037922695.1">
    <property type="nucleotide sequence ID" value="NZ_CP086764.1"/>
</dbReference>
<dbReference type="InterPro" id="IPR029058">
    <property type="entry name" value="AB_hydrolase_fold"/>
</dbReference>
<keyword evidence="1" id="KW-0732">Signal</keyword>
<organism evidence="2 3">
    <name type="scientific">Pseudosulfitobacter pseudonitzschiae</name>
    <dbReference type="NCBI Taxonomy" id="1402135"/>
    <lineage>
        <taxon>Bacteria</taxon>
        <taxon>Pseudomonadati</taxon>
        <taxon>Pseudomonadota</taxon>
        <taxon>Alphaproteobacteria</taxon>
        <taxon>Rhodobacterales</taxon>
        <taxon>Roseobacteraceae</taxon>
        <taxon>Pseudosulfitobacter</taxon>
    </lineage>
</organism>
<evidence type="ECO:0000256" key="1">
    <source>
        <dbReference type="SAM" id="SignalP"/>
    </source>
</evidence>
<evidence type="ECO:0008006" key="4">
    <source>
        <dbReference type="Google" id="ProtNLM"/>
    </source>
</evidence>
<sequence>MLRFLIISVFLLSACADRVASPVVPAALDIGTIRSVFVGTTRAEYPPGTFSIGRSPNLSLLQVKVSIPPDHKFGEISDGQNNPDPERDFVIAQRKNFATPDAFRNALNIEIEKKNAPGRDVTVFVHGFNNSFADGVFRIAQMANDLELPGSFVSYAWPSRGNPLGYQYDSDSALFARDGLQELLYNIQGAGTDQIILVAHSMGSALLMETLRQIEIARPGWTSEHIAGVILMSPDLNVDVFRSQVRSFKKLPQPFLIFVSKRDIVLKLSARMRGEASQLGNISSAADLDDMPVEVIDVSAFQDRKSGDHFVAAGSPALGALLSNLAKLDDGFVRGRSGGSISLPGTRRVYGDATELTVRAPVARDR</sequence>
<evidence type="ECO:0000313" key="2">
    <source>
        <dbReference type="EMBL" id="KEJ97076.1"/>
    </source>
</evidence>
<dbReference type="SUPFAM" id="SSF53474">
    <property type="entry name" value="alpha/beta-Hydrolases"/>
    <property type="match status" value="1"/>
</dbReference>